<evidence type="ECO:0000313" key="3">
    <source>
        <dbReference type="Proteomes" id="UP000800097"/>
    </source>
</evidence>
<sequence length="293" mass="29053">MLDTTCASSPRLHYARANFRYNFEIVKIESQTTPALAYQAPGAFGETGDQRQYSFLMYNQPGFRDLTDLKVPGDGQAFDAEKFKSDNGLADPVAGVGMVVKLSGETSCDGQTVPPPSNGGNAPPAAPSAAPPAPSAPPAQGPTSSAGGARPQPTPAPAPAPGSPEPSAAPTSTSAVRQTPAVPSPSPASSPSAAQSTATSQSTGDEEQAASTSAPASSGTSRARPIATITSTVLGDVPSTLVPSAPGAAETASGTVSGPPVVQTDSAASELEVKLAGAVVLGSAVVFAGLLVW</sequence>
<dbReference type="InterPro" id="IPR036610">
    <property type="entry name" value="PEBP-like_sf"/>
</dbReference>
<proteinExistence type="predicted"/>
<keyword evidence="3" id="KW-1185">Reference proteome</keyword>
<reference evidence="2" key="1">
    <citation type="journal article" date="2020" name="Stud. Mycol.">
        <title>101 Dothideomycetes genomes: a test case for predicting lifestyles and emergence of pathogens.</title>
        <authorList>
            <person name="Haridas S."/>
            <person name="Albert R."/>
            <person name="Binder M."/>
            <person name="Bloem J."/>
            <person name="Labutti K."/>
            <person name="Salamov A."/>
            <person name="Andreopoulos B."/>
            <person name="Baker S."/>
            <person name="Barry K."/>
            <person name="Bills G."/>
            <person name="Bluhm B."/>
            <person name="Cannon C."/>
            <person name="Castanera R."/>
            <person name="Culley D."/>
            <person name="Daum C."/>
            <person name="Ezra D."/>
            <person name="Gonzalez J."/>
            <person name="Henrissat B."/>
            <person name="Kuo A."/>
            <person name="Liang C."/>
            <person name="Lipzen A."/>
            <person name="Lutzoni F."/>
            <person name="Magnuson J."/>
            <person name="Mondo S."/>
            <person name="Nolan M."/>
            <person name="Ohm R."/>
            <person name="Pangilinan J."/>
            <person name="Park H.-J."/>
            <person name="Ramirez L."/>
            <person name="Alfaro M."/>
            <person name="Sun H."/>
            <person name="Tritt A."/>
            <person name="Yoshinaga Y."/>
            <person name="Zwiers L.-H."/>
            <person name="Turgeon B."/>
            <person name="Goodwin S."/>
            <person name="Spatafora J."/>
            <person name="Crous P."/>
            <person name="Grigoriev I."/>
        </authorList>
    </citation>
    <scope>NUCLEOTIDE SEQUENCE</scope>
    <source>
        <strain evidence="2">CBS 379.55</strain>
    </source>
</reference>
<name>A0A6A6JCF9_WESOR</name>
<feature type="compositionally biased region" description="Low complexity" evidence="1">
    <location>
        <begin position="141"/>
        <end position="151"/>
    </location>
</feature>
<dbReference type="Gene3D" id="3.90.280.10">
    <property type="entry name" value="PEBP-like"/>
    <property type="match status" value="1"/>
</dbReference>
<dbReference type="EMBL" id="ML986515">
    <property type="protein sequence ID" value="KAF2272879.1"/>
    <property type="molecule type" value="Genomic_DNA"/>
</dbReference>
<feature type="compositionally biased region" description="Low complexity" evidence="1">
    <location>
        <begin position="189"/>
        <end position="225"/>
    </location>
</feature>
<dbReference type="GeneID" id="54552296"/>
<gene>
    <name evidence="2" type="ORF">EI97DRAFT_436490</name>
</gene>
<dbReference type="AlphaFoldDB" id="A0A6A6JCF9"/>
<feature type="region of interest" description="Disordered" evidence="1">
    <location>
        <begin position="106"/>
        <end position="261"/>
    </location>
</feature>
<feature type="compositionally biased region" description="Low complexity" evidence="1">
    <location>
        <begin position="165"/>
        <end position="181"/>
    </location>
</feature>
<feature type="compositionally biased region" description="Pro residues" evidence="1">
    <location>
        <begin position="124"/>
        <end position="140"/>
    </location>
</feature>
<dbReference type="Proteomes" id="UP000800097">
    <property type="component" value="Unassembled WGS sequence"/>
</dbReference>
<dbReference type="OrthoDB" id="5231984at2759"/>
<protein>
    <submittedName>
        <fullName evidence="2">Uncharacterized protein</fullName>
    </submittedName>
</protein>
<accession>A0A6A6JCF9</accession>
<evidence type="ECO:0000313" key="2">
    <source>
        <dbReference type="EMBL" id="KAF2272879.1"/>
    </source>
</evidence>
<dbReference type="RefSeq" id="XP_033650418.1">
    <property type="nucleotide sequence ID" value="XM_033799121.1"/>
</dbReference>
<feature type="compositionally biased region" description="Pro residues" evidence="1">
    <location>
        <begin position="152"/>
        <end position="164"/>
    </location>
</feature>
<organism evidence="2 3">
    <name type="scientific">Westerdykella ornata</name>
    <dbReference type="NCBI Taxonomy" id="318751"/>
    <lineage>
        <taxon>Eukaryota</taxon>
        <taxon>Fungi</taxon>
        <taxon>Dikarya</taxon>
        <taxon>Ascomycota</taxon>
        <taxon>Pezizomycotina</taxon>
        <taxon>Dothideomycetes</taxon>
        <taxon>Pleosporomycetidae</taxon>
        <taxon>Pleosporales</taxon>
        <taxon>Sporormiaceae</taxon>
        <taxon>Westerdykella</taxon>
    </lineage>
</organism>
<evidence type="ECO:0000256" key="1">
    <source>
        <dbReference type="SAM" id="MobiDB-lite"/>
    </source>
</evidence>